<dbReference type="AlphaFoldDB" id="A0A974ND55"/>
<organism evidence="2 3">
    <name type="scientific">Entomomonas asaccharolytica</name>
    <dbReference type="NCBI Taxonomy" id="2785331"/>
    <lineage>
        <taxon>Bacteria</taxon>
        <taxon>Pseudomonadati</taxon>
        <taxon>Pseudomonadota</taxon>
        <taxon>Gammaproteobacteria</taxon>
        <taxon>Pseudomonadales</taxon>
        <taxon>Pseudomonadaceae</taxon>
        <taxon>Entomomonas</taxon>
    </lineage>
</organism>
<dbReference type="PANTHER" id="PTHR43685:SF2">
    <property type="entry name" value="GLYCOSYLTRANSFERASE 2-LIKE DOMAIN-CONTAINING PROTEIN"/>
    <property type="match status" value="1"/>
</dbReference>
<dbReference type="PANTHER" id="PTHR43685">
    <property type="entry name" value="GLYCOSYLTRANSFERASE"/>
    <property type="match status" value="1"/>
</dbReference>
<feature type="domain" description="Glycosyltransferase 2-like" evidence="1">
    <location>
        <begin position="14"/>
        <end position="137"/>
    </location>
</feature>
<dbReference type="KEGG" id="eaz:JHT90_08165"/>
<dbReference type="Pfam" id="PF00535">
    <property type="entry name" value="Glycos_transf_2"/>
    <property type="match status" value="1"/>
</dbReference>
<name>A0A974ND55_9GAMM</name>
<dbReference type="InterPro" id="IPR050834">
    <property type="entry name" value="Glycosyltransf_2"/>
</dbReference>
<accession>A0A974ND55</accession>
<gene>
    <name evidence="2" type="ORF">JHT90_08165</name>
</gene>
<dbReference type="RefSeq" id="WP_201090302.1">
    <property type="nucleotide sequence ID" value="NZ_CP067393.1"/>
</dbReference>
<dbReference type="Proteomes" id="UP000595278">
    <property type="component" value="Chromosome"/>
</dbReference>
<dbReference type="EMBL" id="CP067393">
    <property type="protein sequence ID" value="QQP84404.1"/>
    <property type="molecule type" value="Genomic_DNA"/>
</dbReference>
<evidence type="ECO:0000313" key="2">
    <source>
        <dbReference type="EMBL" id="QQP84404.1"/>
    </source>
</evidence>
<reference evidence="2 3" key="1">
    <citation type="submission" date="2021-01" db="EMBL/GenBank/DDBJ databases">
        <title>Entomomonas sp. F2A isolated from a house cricket (Acheta domesticus).</title>
        <authorList>
            <person name="Spergser J."/>
            <person name="Busse H.-J."/>
        </authorList>
    </citation>
    <scope>NUCLEOTIDE SEQUENCE [LARGE SCALE GENOMIC DNA]</scope>
    <source>
        <strain evidence="2 3">F2A</strain>
    </source>
</reference>
<evidence type="ECO:0000313" key="3">
    <source>
        <dbReference type="Proteomes" id="UP000595278"/>
    </source>
</evidence>
<dbReference type="InterPro" id="IPR001173">
    <property type="entry name" value="Glyco_trans_2-like"/>
</dbReference>
<evidence type="ECO:0000259" key="1">
    <source>
        <dbReference type="Pfam" id="PF00535"/>
    </source>
</evidence>
<sequence>MDVDNPTNKNVKISVITATYNAAQCLPKLIESLQQQTDKDFEWVVADGGSTDGTLELLEQVTDITIKFTSQADFGIYDALNRAIKQCDGDYYVVAGADDYFYNNAIADLREAVTSSHADLITATIKQNDQLIKPLNKSPWLYGMRSYVSSHSIGTLFKKSLHNQFGYYSNKLPITADNLFILKVMQNNSTKLKQIPAVIGCFGADGLSGSDIIGTLTENFRTQLMIGSNKYLQLVTLFLRLLKNSFRY</sequence>
<protein>
    <submittedName>
        <fullName evidence="2">Glycosyltransferase</fullName>
    </submittedName>
</protein>
<keyword evidence="3" id="KW-1185">Reference proteome</keyword>
<dbReference type="SUPFAM" id="SSF53448">
    <property type="entry name" value="Nucleotide-diphospho-sugar transferases"/>
    <property type="match status" value="1"/>
</dbReference>
<dbReference type="Gene3D" id="3.90.550.10">
    <property type="entry name" value="Spore Coat Polysaccharide Biosynthesis Protein SpsA, Chain A"/>
    <property type="match status" value="1"/>
</dbReference>
<proteinExistence type="predicted"/>
<dbReference type="InterPro" id="IPR029044">
    <property type="entry name" value="Nucleotide-diphossugar_trans"/>
</dbReference>